<dbReference type="InterPro" id="IPR005052">
    <property type="entry name" value="Lectin_leg"/>
</dbReference>
<evidence type="ECO:0000256" key="5">
    <source>
        <dbReference type="ARBA" id="ARBA00023136"/>
    </source>
</evidence>
<feature type="signal peptide" evidence="8">
    <location>
        <begin position="1"/>
        <end position="28"/>
    </location>
</feature>
<evidence type="ECO:0000256" key="1">
    <source>
        <dbReference type="ARBA" id="ARBA00004479"/>
    </source>
</evidence>
<dbReference type="EMBL" id="LGRX02003366">
    <property type="protein sequence ID" value="KAK3282332.1"/>
    <property type="molecule type" value="Genomic_DNA"/>
</dbReference>
<keyword evidence="5 7" id="KW-0472">Membrane</keyword>
<feature type="transmembrane region" description="Helical" evidence="7">
    <location>
        <begin position="427"/>
        <end position="446"/>
    </location>
</feature>
<comment type="caution">
    <text evidence="11">The sequence shown here is derived from an EMBL/GenBank/DDBJ whole genome shotgun (WGS) entry which is preliminary data.</text>
</comment>
<feature type="domain" description="L-type lectin-like" evidence="9">
    <location>
        <begin position="60"/>
        <end position="312"/>
    </location>
</feature>
<evidence type="ECO:0000256" key="8">
    <source>
        <dbReference type="SAM" id="SignalP"/>
    </source>
</evidence>
<accession>A0AAE0LEN0</accession>
<dbReference type="GO" id="GO:0005537">
    <property type="term" value="F:D-mannose binding"/>
    <property type="evidence" value="ECO:0007669"/>
    <property type="project" value="TreeGrafter"/>
</dbReference>
<keyword evidence="4 7" id="KW-1133">Transmembrane helix</keyword>
<dbReference type="EMBL" id="LGRX02025007">
    <property type="protein sequence ID" value="KAK3253103.1"/>
    <property type="molecule type" value="Genomic_DNA"/>
</dbReference>
<keyword evidence="12" id="KW-1185">Reference proteome</keyword>
<comment type="subcellular location">
    <subcellularLocation>
        <location evidence="1">Membrane</location>
        <topology evidence="1">Single-pass type I membrane protein</topology>
    </subcellularLocation>
</comment>
<keyword evidence="2 7" id="KW-0812">Transmembrane</keyword>
<protein>
    <recommendedName>
        <fullName evidence="9">L-type lectin-like domain-containing protein</fullName>
    </recommendedName>
</protein>
<proteinExistence type="predicted"/>
<reference evidence="11" key="2">
    <citation type="submission" date="2023-06" db="EMBL/GenBank/DDBJ databases">
        <title>Long-read-based genome assembly of the green algal bacterivore Cymbomonas tetramitiformis.</title>
        <authorList>
            <person name="Gyaltshen Y."/>
            <person name="Rozenberg A."/>
            <person name="Paasch A."/>
            <person name="Burns J.A."/>
            <person name="Warring S."/>
            <person name="Larson R."/>
            <person name="Maurer-Alcala X."/>
            <person name="Dacks J."/>
            <person name="Kim E."/>
        </authorList>
    </citation>
    <scope>NUCLEOTIDE SEQUENCE</scope>
    <source>
        <strain evidence="11">PLY_AMNH</strain>
    </source>
</reference>
<keyword evidence="6" id="KW-0175">Coiled coil</keyword>
<dbReference type="InterPro" id="IPR051136">
    <property type="entry name" value="Intracellular_Lectin-GPT"/>
</dbReference>
<evidence type="ECO:0000256" key="3">
    <source>
        <dbReference type="ARBA" id="ARBA00022729"/>
    </source>
</evidence>
<evidence type="ECO:0000256" key="2">
    <source>
        <dbReference type="ARBA" id="ARBA00022692"/>
    </source>
</evidence>
<dbReference type="GO" id="GO:0030134">
    <property type="term" value="C:COPII-coated ER to Golgi transport vesicle"/>
    <property type="evidence" value="ECO:0007669"/>
    <property type="project" value="TreeGrafter"/>
</dbReference>
<feature type="chain" id="PRO_5042442704" description="L-type lectin-like domain-containing protein" evidence="8">
    <location>
        <begin position="29"/>
        <end position="458"/>
    </location>
</feature>
<evidence type="ECO:0000256" key="4">
    <source>
        <dbReference type="ARBA" id="ARBA00022989"/>
    </source>
</evidence>
<dbReference type="InterPro" id="IPR013320">
    <property type="entry name" value="ConA-like_dom_sf"/>
</dbReference>
<dbReference type="GO" id="GO:0006888">
    <property type="term" value="P:endoplasmic reticulum to Golgi vesicle-mediated transport"/>
    <property type="evidence" value="ECO:0007669"/>
    <property type="project" value="TreeGrafter"/>
</dbReference>
<evidence type="ECO:0000313" key="11">
    <source>
        <dbReference type="EMBL" id="KAK3282332.1"/>
    </source>
</evidence>
<evidence type="ECO:0000256" key="6">
    <source>
        <dbReference type="SAM" id="Coils"/>
    </source>
</evidence>
<dbReference type="CDD" id="cd07308">
    <property type="entry name" value="lectin_leg-like"/>
    <property type="match status" value="1"/>
</dbReference>
<dbReference type="PANTHER" id="PTHR12223:SF28">
    <property type="entry name" value="LECTIN, MANNOSE BINDING 1 LIKE"/>
    <property type="match status" value="1"/>
</dbReference>
<dbReference type="GO" id="GO:0005793">
    <property type="term" value="C:endoplasmic reticulum-Golgi intermediate compartment"/>
    <property type="evidence" value="ECO:0007669"/>
    <property type="project" value="TreeGrafter"/>
</dbReference>
<sequence>MFAAKAYPRAREALTVLLLFSCAALVSGDDYDGDHEEHYGGDHDEDYDHGYYNHWRTEPPEKLEDLSFSSPFQAHFAYNGDRHITNWDLGGDAVVHKHFLRLAGESQSQSGWLHTELPCGRDSWNVDMNIRISGSGEMFFGDGLAFWYVDRSFHIGGSVMGSEDQWNGLAIFFDTFQNSDLGHDQPHPYIYALLNDGTKKYHHADNNHNYTHEEKIIPGNHGENSGCASDIRFYEHRDDFGVTRNFTTARITYDLAKQTLTLKLRSAGTDSWTDCISLTDVVLPKENYFALSAQTGDLVDNHDILSFTVTETVPTDEAAVSSESQKPVSAENYLEVIQSQKEEIAELKDTLSEMQHYIEYHLTDVKHNVKKQEKEKMDPSKIAELVDDATQGVSNRLSRLADEVEEATTDIENVELNIRKKGGNNTWMIPFAALVLVVIGLGFHGYRMNTQLNKYHLP</sequence>
<dbReference type="PROSITE" id="PS51328">
    <property type="entry name" value="L_LECTIN_LIKE"/>
    <property type="match status" value="1"/>
</dbReference>
<gene>
    <name evidence="10" type="ORF">CYMTET_37630</name>
    <name evidence="11" type="ORF">CYMTET_9923</name>
</gene>
<keyword evidence="3 8" id="KW-0732">Signal</keyword>
<dbReference type="SUPFAM" id="SSF49899">
    <property type="entry name" value="Concanavalin A-like lectins/glucanases"/>
    <property type="match status" value="1"/>
</dbReference>
<dbReference type="Proteomes" id="UP001190700">
    <property type="component" value="Unassembled WGS sequence"/>
</dbReference>
<name>A0AAE0LEN0_9CHLO</name>
<dbReference type="Gene3D" id="2.60.120.200">
    <property type="match status" value="1"/>
</dbReference>
<dbReference type="PANTHER" id="PTHR12223">
    <property type="entry name" value="VESICULAR MANNOSE-BINDING LECTIN"/>
    <property type="match status" value="1"/>
</dbReference>
<evidence type="ECO:0000259" key="9">
    <source>
        <dbReference type="PROSITE" id="PS51328"/>
    </source>
</evidence>
<organism evidence="11 12">
    <name type="scientific">Cymbomonas tetramitiformis</name>
    <dbReference type="NCBI Taxonomy" id="36881"/>
    <lineage>
        <taxon>Eukaryota</taxon>
        <taxon>Viridiplantae</taxon>
        <taxon>Chlorophyta</taxon>
        <taxon>Pyramimonadophyceae</taxon>
        <taxon>Pyramimonadales</taxon>
        <taxon>Pyramimonadaceae</taxon>
        <taxon>Cymbomonas</taxon>
    </lineage>
</organism>
<feature type="coiled-coil region" evidence="6">
    <location>
        <begin position="330"/>
        <end position="357"/>
    </location>
</feature>
<reference evidence="11 12" key="1">
    <citation type="journal article" date="2015" name="Genome Biol. Evol.">
        <title>Comparative Genomics of a Bacterivorous Green Alga Reveals Evolutionary Causalities and Consequences of Phago-Mixotrophic Mode of Nutrition.</title>
        <authorList>
            <person name="Burns J.A."/>
            <person name="Paasch A."/>
            <person name="Narechania A."/>
            <person name="Kim E."/>
        </authorList>
    </citation>
    <scope>NUCLEOTIDE SEQUENCE [LARGE SCALE GENOMIC DNA]</scope>
    <source>
        <strain evidence="11">PLY_AMNH</strain>
    </source>
</reference>
<evidence type="ECO:0000313" key="10">
    <source>
        <dbReference type="EMBL" id="KAK3253103.1"/>
    </source>
</evidence>
<dbReference type="GO" id="GO:0005789">
    <property type="term" value="C:endoplasmic reticulum membrane"/>
    <property type="evidence" value="ECO:0007669"/>
    <property type="project" value="TreeGrafter"/>
</dbReference>
<dbReference type="AlphaFoldDB" id="A0AAE0LEN0"/>
<evidence type="ECO:0000313" key="12">
    <source>
        <dbReference type="Proteomes" id="UP001190700"/>
    </source>
</evidence>
<dbReference type="Pfam" id="PF03388">
    <property type="entry name" value="Lectin_leg-like"/>
    <property type="match status" value="1"/>
</dbReference>
<evidence type="ECO:0000256" key="7">
    <source>
        <dbReference type="SAM" id="Phobius"/>
    </source>
</evidence>
<dbReference type="GO" id="GO:0000139">
    <property type="term" value="C:Golgi membrane"/>
    <property type="evidence" value="ECO:0007669"/>
    <property type="project" value="TreeGrafter"/>
</dbReference>